<evidence type="ECO:0000313" key="11">
    <source>
        <dbReference type="Proteomes" id="UP001497497"/>
    </source>
</evidence>
<dbReference type="InterPro" id="IPR013087">
    <property type="entry name" value="Znf_C2H2_type"/>
</dbReference>
<evidence type="ECO:0000256" key="3">
    <source>
        <dbReference type="ARBA" id="ARBA00022737"/>
    </source>
</evidence>
<dbReference type="FunFam" id="3.30.160.60:FF:001498">
    <property type="entry name" value="Zinc finger protein 404"/>
    <property type="match status" value="1"/>
</dbReference>
<feature type="region of interest" description="Disordered" evidence="8">
    <location>
        <begin position="481"/>
        <end position="505"/>
    </location>
</feature>
<dbReference type="AlphaFoldDB" id="A0AAV2I927"/>
<comment type="subcellular location">
    <subcellularLocation>
        <location evidence="1">Nucleus</location>
    </subcellularLocation>
</comment>
<dbReference type="Gene3D" id="3.30.160.60">
    <property type="entry name" value="Classic Zinc Finger"/>
    <property type="match status" value="4"/>
</dbReference>
<evidence type="ECO:0000256" key="4">
    <source>
        <dbReference type="ARBA" id="ARBA00022771"/>
    </source>
</evidence>
<dbReference type="PROSITE" id="PS50157">
    <property type="entry name" value="ZINC_FINGER_C2H2_2"/>
    <property type="match status" value="4"/>
</dbReference>
<dbReference type="Proteomes" id="UP001497497">
    <property type="component" value="Unassembled WGS sequence"/>
</dbReference>
<dbReference type="GO" id="GO:0008270">
    <property type="term" value="F:zinc ion binding"/>
    <property type="evidence" value="ECO:0007669"/>
    <property type="project" value="UniProtKB-KW"/>
</dbReference>
<dbReference type="GO" id="GO:0000978">
    <property type="term" value="F:RNA polymerase II cis-regulatory region sequence-specific DNA binding"/>
    <property type="evidence" value="ECO:0007669"/>
    <property type="project" value="TreeGrafter"/>
</dbReference>
<comment type="caution">
    <text evidence="10">The sequence shown here is derived from an EMBL/GenBank/DDBJ whole genome shotgun (WGS) entry which is preliminary data.</text>
</comment>
<evidence type="ECO:0000313" key="10">
    <source>
        <dbReference type="EMBL" id="CAL1542656.1"/>
    </source>
</evidence>
<feature type="compositionally biased region" description="Basic and acidic residues" evidence="8">
    <location>
        <begin position="282"/>
        <end position="293"/>
    </location>
</feature>
<sequence length="1097" mass="121948">MDSSPIEDQVSSEQLDDNATVECSIPSDCDLGNQVFTLVSSNGSQFVVMSSGADTLNLASSGLIQTGGQSVAVNIDDATRYLLQNQGMTGVMLQDETYQILEQPLVQVEREDGTLEAQTLHIEVLRALQDNLAQQLPSLDSCYTIEGMDSLDETSSSSIKVEAPLDSNADESVNEDSVDHTDLTSNKTAISLMAGHSLDDSDSASGSDIKKKKHSQKEAKKLTAKKEPSKQPDLNSPIPLSDQTIIMVKGKKCVLAFNQETQQVCAYPLKPPPGAKRRGRPRLTEEEKAERKKQLQTTGGDETIAEVTSPTEKSNAAETLLELSNVGSDGVRRSARKRKKAKLFDEYEELEDSDDDTEPPFIDSQDKDPDISLNLSETKRKKIVVKQEIQLSPSTIMLSDPTQPKKRGRGRPRRYPPPGQQQTHTSIPAVMIPSANGQTLVMAPIQGLQNLQNFRRQLPNLIPKPPSDVNSSMAHEVTDPATLSLGSDTDTLPLDTSGALDSNSIIPKALQGDTIPLGDGETPDQGDTLDQQTSSMLTFMTPTSSMSDKSKDGQMSEGVINSNQATVIQIPNNLLASLGFKKDPIKIGLKATERELEKLKCPKCDFQGYYMQQYRTHIATHGDDLQKCKCCSYLSLDSEDLLEHFKEYHPRCICQECDYMAEHAYIIKRHMMRHDTKSCTCTACGKVYKDMYILKMHIKMVHMPAEVLFECTVCSKKFTRKAHLKRHLRIHEPEKPYKCTVCDYRGCERSDISKHMLIHQDPKHACERCGKTFRHIKNKELHVKRHFGQRDYKCGVCDFFGYTFTDIRKHIERKHQDIKTLICDKCNKPLKNELALREHQQTCNVMMIEQVLAIPTSAGGTSQATIQIPSNLSPDGQLILDGQTITMDGQTISVKKNGVIMVSGVSEQQLILADGTTEEEEEEMDDEEGGINRAMQIISETIMTESGEEMHIISQEQLGDPGSMDASVTLTEGLQTTHIIDQNGQILRTSDGIHLLNQNGQYFYKTEQSEEQSGHLMDESKPLVDESGKMVEQNGDIEDEVMTHQFINQSGESGHELETSEEMEGNIDHLQVSKEDSNSATFPREQTVHTTDQNADS</sequence>
<dbReference type="PANTHER" id="PTHR24388:SF54">
    <property type="entry name" value="PROTEIN ESCARGOT"/>
    <property type="match status" value="1"/>
</dbReference>
<feature type="compositionally biased region" description="Basic residues" evidence="8">
    <location>
        <begin position="404"/>
        <end position="414"/>
    </location>
</feature>
<keyword evidence="2" id="KW-0479">Metal-binding</keyword>
<dbReference type="EMBL" id="CAXITT010000499">
    <property type="protein sequence ID" value="CAL1542656.1"/>
    <property type="molecule type" value="Genomic_DNA"/>
</dbReference>
<feature type="region of interest" description="Disordered" evidence="8">
    <location>
        <begin position="394"/>
        <end position="427"/>
    </location>
</feature>
<evidence type="ECO:0000256" key="6">
    <source>
        <dbReference type="ARBA" id="ARBA00023242"/>
    </source>
</evidence>
<feature type="compositionally biased region" description="Basic and acidic residues" evidence="8">
    <location>
        <begin position="216"/>
        <end position="230"/>
    </location>
</feature>
<evidence type="ECO:0000256" key="2">
    <source>
        <dbReference type="ARBA" id="ARBA00022723"/>
    </source>
</evidence>
<dbReference type="PROSITE" id="PS00028">
    <property type="entry name" value="ZINC_FINGER_C2H2_1"/>
    <property type="match status" value="2"/>
</dbReference>
<feature type="region of interest" description="Disordered" evidence="8">
    <location>
        <begin position="197"/>
        <end position="239"/>
    </location>
</feature>
<name>A0AAV2I927_LYMST</name>
<keyword evidence="3" id="KW-0677">Repeat</keyword>
<feature type="compositionally biased region" description="Acidic residues" evidence="8">
    <location>
        <begin position="347"/>
        <end position="358"/>
    </location>
</feature>
<feature type="domain" description="C2H2-type" evidence="9">
    <location>
        <begin position="679"/>
        <end position="702"/>
    </location>
</feature>
<proteinExistence type="predicted"/>
<dbReference type="InterPro" id="IPR050527">
    <property type="entry name" value="Snail/Krueppel_Znf"/>
</dbReference>
<dbReference type="PANTHER" id="PTHR24388">
    <property type="entry name" value="ZINC FINGER PROTEIN"/>
    <property type="match status" value="1"/>
</dbReference>
<evidence type="ECO:0000256" key="7">
    <source>
        <dbReference type="PROSITE-ProRule" id="PRU00042"/>
    </source>
</evidence>
<dbReference type="SMART" id="SM00355">
    <property type="entry name" value="ZnF_C2H2"/>
    <property type="match status" value="9"/>
</dbReference>
<keyword evidence="4 7" id="KW-0863">Zinc-finger</keyword>
<dbReference type="GO" id="GO:0000981">
    <property type="term" value="F:DNA-binding transcription factor activity, RNA polymerase II-specific"/>
    <property type="evidence" value="ECO:0007669"/>
    <property type="project" value="TreeGrafter"/>
</dbReference>
<evidence type="ECO:0000256" key="8">
    <source>
        <dbReference type="SAM" id="MobiDB-lite"/>
    </source>
</evidence>
<feature type="domain" description="C2H2-type" evidence="9">
    <location>
        <begin position="764"/>
        <end position="791"/>
    </location>
</feature>
<feature type="region of interest" description="Disordered" evidence="8">
    <location>
        <begin position="347"/>
        <end position="372"/>
    </location>
</feature>
<dbReference type="InterPro" id="IPR036236">
    <property type="entry name" value="Znf_C2H2_sf"/>
</dbReference>
<protein>
    <recommendedName>
        <fullName evidence="9">C2H2-type domain-containing protein</fullName>
    </recommendedName>
</protein>
<evidence type="ECO:0000256" key="1">
    <source>
        <dbReference type="ARBA" id="ARBA00004123"/>
    </source>
</evidence>
<feature type="region of interest" description="Disordered" evidence="8">
    <location>
        <begin position="266"/>
        <end position="300"/>
    </location>
</feature>
<reference evidence="10 11" key="1">
    <citation type="submission" date="2024-04" db="EMBL/GenBank/DDBJ databases">
        <authorList>
            <consortium name="Genoscope - CEA"/>
            <person name="William W."/>
        </authorList>
    </citation>
    <scope>NUCLEOTIDE SEQUENCE [LARGE SCALE GENOMIC DNA]</scope>
</reference>
<feature type="domain" description="C2H2-type" evidence="9">
    <location>
        <begin position="737"/>
        <end position="764"/>
    </location>
</feature>
<dbReference type="GO" id="GO:0005634">
    <property type="term" value="C:nucleus"/>
    <property type="evidence" value="ECO:0007669"/>
    <property type="project" value="UniProtKB-SubCell"/>
</dbReference>
<feature type="domain" description="C2H2-type" evidence="9">
    <location>
        <begin position="709"/>
        <end position="736"/>
    </location>
</feature>
<keyword evidence="5" id="KW-0862">Zinc</keyword>
<dbReference type="Pfam" id="PF00096">
    <property type="entry name" value="zf-C2H2"/>
    <property type="match status" value="1"/>
</dbReference>
<organism evidence="10 11">
    <name type="scientific">Lymnaea stagnalis</name>
    <name type="common">Great pond snail</name>
    <name type="synonym">Helix stagnalis</name>
    <dbReference type="NCBI Taxonomy" id="6523"/>
    <lineage>
        <taxon>Eukaryota</taxon>
        <taxon>Metazoa</taxon>
        <taxon>Spiralia</taxon>
        <taxon>Lophotrochozoa</taxon>
        <taxon>Mollusca</taxon>
        <taxon>Gastropoda</taxon>
        <taxon>Heterobranchia</taxon>
        <taxon>Euthyneura</taxon>
        <taxon>Panpulmonata</taxon>
        <taxon>Hygrophila</taxon>
        <taxon>Lymnaeoidea</taxon>
        <taxon>Lymnaeidae</taxon>
        <taxon>Lymnaea</taxon>
    </lineage>
</organism>
<keyword evidence="6" id="KW-0539">Nucleus</keyword>
<keyword evidence="11" id="KW-1185">Reference proteome</keyword>
<feature type="region of interest" description="Disordered" evidence="8">
    <location>
        <begin position="1073"/>
        <end position="1097"/>
    </location>
</feature>
<evidence type="ECO:0000256" key="5">
    <source>
        <dbReference type="ARBA" id="ARBA00022833"/>
    </source>
</evidence>
<dbReference type="SUPFAM" id="SSF57667">
    <property type="entry name" value="beta-beta-alpha zinc fingers"/>
    <property type="match status" value="3"/>
</dbReference>
<accession>A0AAV2I927</accession>
<feature type="compositionally biased region" description="Polar residues" evidence="8">
    <location>
        <begin position="1088"/>
        <end position="1097"/>
    </location>
</feature>
<gene>
    <name evidence="10" type="ORF">GSLYS_00016190001</name>
</gene>
<evidence type="ECO:0000259" key="9">
    <source>
        <dbReference type="PROSITE" id="PS50157"/>
    </source>
</evidence>